<evidence type="ECO:0000313" key="5">
    <source>
        <dbReference type="EMBL" id="OWT63566.1"/>
    </source>
</evidence>
<evidence type="ECO:0000259" key="4">
    <source>
        <dbReference type="Pfam" id="PF00884"/>
    </source>
</evidence>
<keyword evidence="6" id="KW-1185">Reference proteome</keyword>
<dbReference type="PANTHER" id="PTHR45953:SF1">
    <property type="entry name" value="IDURONATE 2-SULFATASE"/>
    <property type="match status" value="1"/>
</dbReference>
<feature type="compositionally biased region" description="Basic and acidic residues" evidence="3">
    <location>
        <begin position="115"/>
        <end position="129"/>
    </location>
</feature>
<keyword evidence="2" id="KW-0378">Hydrolase</keyword>
<feature type="region of interest" description="Disordered" evidence="3">
    <location>
        <begin position="107"/>
        <end position="141"/>
    </location>
</feature>
<dbReference type="OrthoDB" id="9766107at2"/>
<dbReference type="InterPro" id="IPR017850">
    <property type="entry name" value="Alkaline_phosphatase_core_sf"/>
</dbReference>
<proteinExistence type="predicted"/>
<evidence type="ECO:0000256" key="3">
    <source>
        <dbReference type="SAM" id="MobiDB-lite"/>
    </source>
</evidence>
<gene>
    <name evidence="5" type="ORF">CEY11_04355</name>
</gene>
<reference evidence="6" key="1">
    <citation type="submission" date="2017-06" db="EMBL/GenBank/DDBJ databases">
        <title>Herbaspirillum phytohormonus sp. nov., isolated from the root nodule of Robinia pseudoacacia in lead-zinc mine.</title>
        <authorList>
            <person name="Fan M."/>
            <person name="Lin Y."/>
        </authorList>
    </citation>
    <scope>NUCLEOTIDE SEQUENCE [LARGE SCALE GENOMIC DNA]</scope>
    <source>
        <strain evidence="6">SC-089</strain>
    </source>
</reference>
<dbReference type="SUPFAM" id="SSF53649">
    <property type="entry name" value="Alkaline phosphatase-like"/>
    <property type="match status" value="1"/>
</dbReference>
<dbReference type="InterPro" id="IPR000917">
    <property type="entry name" value="Sulfatase_N"/>
</dbReference>
<name>A0A225MQP2_9BURK</name>
<dbReference type="AlphaFoldDB" id="A0A225MQP2"/>
<dbReference type="PANTHER" id="PTHR45953">
    <property type="entry name" value="IDURONATE 2-SULFATASE"/>
    <property type="match status" value="1"/>
</dbReference>
<keyword evidence="1" id="KW-0479">Metal-binding</keyword>
<dbReference type="GO" id="GO:0046872">
    <property type="term" value="F:metal ion binding"/>
    <property type="evidence" value="ECO:0007669"/>
    <property type="project" value="UniProtKB-KW"/>
</dbReference>
<feature type="domain" description="Sulfatase N-terminal" evidence="4">
    <location>
        <begin position="4"/>
        <end position="412"/>
    </location>
</feature>
<evidence type="ECO:0000256" key="2">
    <source>
        <dbReference type="ARBA" id="ARBA00022801"/>
    </source>
</evidence>
<organism evidence="5 6">
    <name type="scientific">Candidimonas nitroreducens</name>
    <dbReference type="NCBI Taxonomy" id="683354"/>
    <lineage>
        <taxon>Bacteria</taxon>
        <taxon>Pseudomonadati</taxon>
        <taxon>Pseudomonadota</taxon>
        <taxon>Betaproteobacteria</taxon>
        <taxon>Burkholderiales</taxon>
        <taxon>Alcaligenaceae</taxon>
        <taxon>Candidimonas</taxon>
    </lineage>
</organism>
<dbReference type="Proteomes" id="UP000214603">
    <property type="component" value="Unassembled WGS sequence"/>
</dbReference>
<dbReference type="Pfam" id="PF00884">
    <property type="entry name" value="Sulfatase"/>
    <property type="match status" value="1"/>
</dbReference>
<accession>A0A225MQP2</accession>
<dbReference type="GO" id="GO:0008484">
    <property type="term" value="F:sulfuric ester hydrolase activity"/>
    <property type="evidence" value="ECO:0007669"/>
    <property type="project" value="TreeGrafter"/>
</dbReference>
<evidence type="ECO:0000313" key="6">
    <source>
        <dbReference type="Proteomes" id="UP000214603"/>
    </source>
</evidence>
<sequence>MKRPNFLLFITDQHKADHLGAYGNPVLRTPNLDALAARGWKGENFNVATPICMPNRSSLMTGRMPSVHGARHNGIPLSLQATTFVEKLREHGYRTALVGKAHLQNMTGKAAKWPRPQDPKTEGEARHPQDGNYDQEWAPFWRNDPNHDVQTPFYGYSRVALTVDHGDLAQGHYWRWLEENHPEAARAAGPEQAIPTPEYELSRFHQAWRSRVPEELSTNGYIGMKTRELIREYAQGDQPFFIQCSFPDPHHPFTPHGKYWDMYKPEDVDLPASFHASRAHTPPPHVAWLYQQREQATAVKNTPALFSCTEREAREAIALNYGSISHIDHVIGEVTAELRNQGLAEDTIVIFMSDHGDYLGDHQLLWKGPIHYRSLIRTPFIWMDPANPQARHNQDALASTIDVAATVLERSGILPFNGMQGQSLLPLMDNRRRSLRDHLLIEEEGQRVMFGMDTRVRMRTLLDGRYRLSLYDKADFGELYDLQEDPMELVNLWDAPAHAARKSALLEALALTMLDYTDTSPNPTAIA</sequence>
<protein>
    <submittedName>
        <fullName evidence="5">Sulfatase</fullName>
    </submittedName>
</protein>
<dbReference type="GO" id="GO:0005737">
    <property type="term" value="C:cytoplasm"/>
    <property type="evidence" value="ECO:0007669"/>
    <property type="project" value="TreeGrafter"/>
</dbReference>
<evidence type="ECO:0000256" key="1">
    <source>
        <dbReference type="ARBA" id="ARBA00022723"/>
    </source>
</evidence>
<dbReference type="Gene3D" id="3.40.720.10">
    <property type="entry name" value="Alkaline Phosphatase, subunit A"/>
    <property type="match status" value="1"/>
</dbReference>
<dbReference type="RefSeq" id="WP_088602148.1">
    <property type="nucleotide sequence ID" value="NZ_NJIH01000003.1"/>
</dbReference>
<comment type="caution">
    <text evidence="5">The sequence shown here is derived from an EMBL/GenBank/DDBJ whole genome shotgun (WGS) entry which is preliminary data.</text>
</comment>
<dbReference type="EMBL" id="NJIH01000003">
    <property type="protein sequence ID" value="OWT63566.1"/>
    <property type="molecule type" value="Genomic_DNA"/>
</dbReference>